<dbReference type="Pfam" id="PF03994">
    <property type="entry name" value="DUF350"/>
    <property type="match status" value="1"/>
</dbReference>
<name>A0A4V4HP32_9ACTN</name>
<dbReference type="RefSeq" id="WP_136529997.1">
    <property type="nucleotide sequence ID" value="NZ_STGX01000008.1"/>
</dbReference>
<evidence type="ECO:0000256" key="2">
    <source>
        <dbReference type="ARBA" id="ARBA00005779"/>
    </source>
</evidence>
<keyword evidence="9" id="KW-1185">Reference proteome</keyword>
<evidence type="ECO:0000256" key="1">
    <source>
        <dbReference type="ARBA" id="ARBA00004651"/>
    </source>
</evidence>
<evidence type="ECO:0000256" key="5">
    <source>
        <dbReference type="ARBA" id="ARBA00022989"/>
    </source>
</evidence>
<feature type="transmembrane region" description="Helical" evidence="7">
    <location>
        <begin position="65"/>
        <end position="85"/>
    </location>
</feature>
<accession>A0A4V4HP32</accession>
<dbReference type="InterPro" id="IPR007140">
    <property type="entry name" value="DUF350"/>
</dbReference>
<organism evidence="8 9">
    <name type="scientific">Glycomyces paridis</name>
    <dbReference type="NCBI Taxonomy" id="2126555"/>
    <lineage>
        <taxon>Bacteria</taxon>
        <taxon>Bacillati</taxon>
        <taxon>Actinomycetota</taxon>
        <taxon>Actinomycetes</taxon>
        <taxon>Glycomycetales</taxon>
        <taxon>Glycomycetaceae</taxon>
        <taxon>Glycomyces</taxon>
    </lineage>
</organism>
<evidence type="ECO:0000313" key="8">
    <source>
        <dbReference type="EMBL" id="THV28386.1"/>
    </source>
</evidence>
<dbReference type="Proteomes" id="UP000305792">
    <property type="component" value="Unassembled WGS sequence"/>
</dbReference>
<keyword evidence="3" id="KW-1003">Cell membrane</keyword>
<comment type="caution">
    <text evidence="8">The sequence shown here is derived from an EMBL/GenBank/DDBJ whole genome shotgun (WGS) entry which is preliminary data.</text>
</comment>
<evidence type="ECO:0000256" key="7">
    <source>
        <dbReference type="SAM" id="Phobius"/>
    </source>
</evidence>
<keyword evidence="6 7" id="KW-0472">Membrane</keyword>
<comment type="subcellular location">
    <subcellularLocation>
        <location evidence="1">Cell membrane</location>
        <topology evidence="1">Multi-pass membrane protein</topology>
    </subcellularLocation>
</comment>
<keyword evidence="5 7" id="KW-1133">Transmembrane helix</keyword>
<feature type="transmembrane region" description="Helical" evidence="7">
    <location>
        <begin position="136"/>
        <end position="155"/>
    </location>
</feature>
<sequence>MFQDLAAGDGPLGGLLSDDVLGALVGAVAYSAVGIVLMVLGYLVTDWLTPGKLGELIWTERNMNAAILLASNVLGVGLIVVGAIWASEGNVLVGVVSTFVYGVIGLGAMSLAFLVLDWLTPGKLGAIVVAEGTQPAVWVSAAMHLALGGVIAMALS</sequence>
<dbReference type="GO" id="GO:0005886">
    <property type="term" value="C:plasma membrane"/>
    <property type="evidence" value="ECO:0007669"/>
    <property type="project" value="UniProtKB-SubCell"/>
</dbReference>
<dbReference type="AlphaFoldDB" id="A0A4V4HP32"/>
<protein>
    <submittedName>
        <fullName evidence="8">DUF350 domain-containing protein</fullName>
    </submittedName>
</protein>
<dbReference type="EMBL" id="STGX01000008">
    <property type="protein sequence ID" value="THV28386.1"/>
    <property type="molecule type" value="Genomic_DNA"/>
</dbReference>
<evidence type="ECO:0000256" key="3">
    <source>
        <dbReference type="ARBA" id="ARBA00022475"/>
    </source>
</evidence>
<evidence type="ECO:0000256" key="4">
    <source>
        <dbReference type="ARBA" id="ARBA00022692"/>
    </source>
</evidence>
<feature type="transmembrane region" description="Helical" evidence="7">
    <location>
        <begin position="91"/>
        <end position="116"/>
    </location>
</feature>
<comment type="similarity">
    <text evidence="2">Belongs to the UPF0719 family.</text>
</comment>
<gene>
    <name evidence="8" type="ORF">E9998_12320</name>
</gene>
<evidence type="ECO:0000313" key="9">
    <source>
        <dbReference type="Proteomes" id="UP000305792"/>
    </source>
</evidence>
<keyword evidence="4 7" id="KW-0812">Transmembrane</keyword>
<evidence type="ECO:0000256" key="6">
    <source>
        <dbReference type="ARBA" id="ARBA00023136"/>
    </source>
</evidence>
<feature type="transmembrane region" description="Helical" evidence="7">
    <location>
        <begin position="20"/>
        <end position="44"/>
    </location>
</feature>
<proteinExistence type="inferred from homology"/>
<reference evidence="8 9" key="1">
    <citation type="journal article" date="2018" name="Int. J. Syst. Evol. Microbiol.">
        <title>Glycomyces paridis sp. nov., isolated from the medicinal plant Paris polyphylla.</title>
        <authorList>
            <person name="Fang X.M."/>
            <person name="Bai J.L."/>
            <person name="Su J."/>
            <person name="Zhao L.L."/>
            <person name="Liu H.Y."/>
            <person name="Ma B.P."/>
            <person name="Zhang Y.Q."/>
            <person name="Yu L.Y."/>
        </authorList>
    </citation>
    <scope>NUCLEOTIDE SEQUENCE [LARGE SCALE GENOMIC DNA]</scope>
    <source>
        <strain evidence="8 9">CPCC 204357</strain>
    </source>
</reference>
<dbReference type="OrthoDB" id="5191770at2"/>